<proteinExistence type="predicted"/>
<evidence type="ECO:0000313" key="1">
    <source>
        <dbReference type="EMBL" id="KKM96261.1"/>
    </source>
</evidence>
<sequence>TFRWHGPEEAHREDEQENVLTMKKVELQELIQDFLTGGDAPSDIKGRYHDELVQNHMETAFNAIVFQTWREAKSYSDYSVLDAWARNYDVSITSSVAILPFPPTQLPDNRGILQVTPDDDLTNPFIYLETNAQGVYAALEVSTVLLKPSFYLEQNPTSVDNIDTHQLVLANVPDGVTVLKVKMIVPLSRIDLFDDVVIPSGKEMLIVQAVVGLLQGKPLEDMKNDGL</sequence>
<organism evidence="1">
    <name type="scientific">marine sediment metagenome</name>
    <dbReference type="NCBI Taxonomy" id="412755"/>
    <lineage>
        <taxon>unclassified sequences</taxon>
        <taxon>metagenomes</taxon>
        <taxon>ecological metagenomes</taxon>
    </lineage>
</organism>
<name>A0A0F9MA76_9ZZZZ</name>
<feature type="non-terminal residue" evidence="1">
    <location>
        <position position="1"/>
    </location>
</feature>
<accession>A0A0F9MA76</accession>
<reference evidence="1" key="1">
    <citation type="journal article" date="2015" name="Nature">
        <title>Complex archaea that bridge the gap between prokaryotes and eukaryotes.</title>
        <authorList>
            <person name="Spang A."/>
            <person name="Saw J.H."/>
            <person name="Jorgensen S.L."/>
            <person name="Zaremba-Niedzwiedzka K."/>
            <person name="Martijn J."/>
            <person name="Lind A.E."/>
            <person name="van Eijk R."/>
            <person name="Schleper C."/>
            <person name="Guy L."/>
            <person name="Ettema T.J."/>
        </authorList>
    </citation>
    <scope>NUCLEOTIDE SEQUENCE</scope>
</reference>
<dbReference type="AlphaFoldDB" id="A0A0F9MA76"/>
<dbReference type="EMBL" id="LAZR01005904">
    <property type="protein sequence ID" value="KKM96261.1"/>
    <property type="molecule type" value="Genomic_DNA"/>
</dbReference>
<protein>
    <submittedName>
        <fullName evidence="1">Uncharacterized protein</fullName>
    </submittedName>
</protein>
<gene>
    <name evidence="1" type="ORF">LCGC14_1179930</name>
</gene>
<comment type="caution">
    <text evidence="1">The sequence shown here is derived from an EMBL/GenBank/DDBJ whole genome shotgun (WGS) entry which is preliminary data.</text>
</comment>